<sequence length="153" mass="17219">MVSCRCHGLRAMERDHREGGMREGWQLAEREIKSEGVDDEVVVCLVNKQLDGALNEQEWRNACEKDQDIKSIMRGVVVGCSQWNPEEDLGKRCVGSCRWSRAVVMGSVQWNETIGKVECGRVGSWRREVGSGGTGEGAVVRIYLEIKRFTSFP</sequence>
<accession>A0AAV7WEN5</accession>
<gene>
    <name evidence="1" type="ORF">NDU88_006127</name>
</gene>
<keyword evidence="2" id="KW-1185">Reference proteome</keyword>
<dbReference type="Proteomes" id="UP001066276">
    <property type="component" value="Chromosome 1_2"/>
</dbReference>
<dbReference type="EMBL" id="JANPWB010000002">
    <property type="protein sequence ID" value="KAJ1210765.1"/>
    <property type="molecule type" value="Genomic_DNA"/>
</dbReference>
<protein>
    <submittedName>
        <fullName evidence="1">Uncharacterized protein</fullName>
    </submittedName>
</protein>
<proteinExistence type="predicted"/>
<evidence type="ECO:0000313" key="2">
    <source>
        <dbReference type="Proteomes" id="UP001066276"/>
    </source>
</evidence>
<name>A0AAV7WEN5_PLEWA</name>
<reference evidence="1" key="1">
    <citation type="journal article" date="2022" name="bioRxiv">
        <title>Sequencing and chromosome-scale assembly of the giantPleurodeles waltlgenome.</title>
        <authorList>
            <person name="Brown T."/>
            <person name="Elewa A."/>
            <person name="Iarovenko S."/>
            <person name="Subramanian E."/>
            <person name="Araus A.J."/>
            <person name="Petzold A."/>
            <person name="Susuki M."/>
            <person name="Suzuki K.-i.T."/>
            <person name="Hayashi T."/>
            <person name="Toyoda A."/>
            <person name="Oliveira C."/>
            <person name="Osipova E."/>
            <person name="Leigh N.D."/>
            <person name="Simon A."/>
            <person name="Yun M.H."/>
        </authorList>
    </citation>
    <scope>NUCLEOTIDE SEQUENCE</scope>
    <source>
        <strain evidence="1">20211129_DDA</strain>
        <tissue evidence="1">Liver</tissue>
    </source>
</reference>
<comment type="caution">
    <text evidence="1">The sequence shown here is derived from an EMBL/GenBank/DDBJ whole genome shotgun (WGS) entry which is preliminary data.</text>
</comment>
<evidence type="ECO:0000313" key="1">
    <source>
        <dbReference type="EMBL" id="KAJ1210765.1"/>
    </source>
</evidence>
<organism evidence="1 2">
    <name type="scientific">Pleurodeles waltl</name>
    <name type="common">Iberian ribbed newt</name>
    <dbReference type="NCBI Taxonomy" id="8319"/>
    <lineage>
        <taxon>Eukaryota</taxon>
        <taxon>Metazoa</taxon>
        <taxon>Chordata</taxon>
        <taxon>Craniata</taxon>
        <taxon>Vertebrata</taxon>
        <taxon>Euteleostomi</taxon>
        <taxon>Amphibia</taxon>
        <taxon>Batrachia</taxon>
        <taxon>Caudata</taxon>
        <taxon>Salamandroidea</taxon>
        <taxon>Salamandridae</taxon>
        <taxon>Pleurodelinae</taxon>
        <taxon>Pleurodeles</taxon>
    </lineage>
</organism>
<dbReference type="AlphaFoldDB" id="A0AAV7WEN5"/>